<dbReference type="Proteomes" id="UP001143747">
    <property type="component" value="Unassembled WGS sequence"/>
</dbReference>
<protein>
    <submittedName>
        <fullName evidence="1">Uncharacterized protein</fullName>
    </submittedName>
</protein>
<dbReference type="EMBL" id="JAKELO010000002">
    <property type="protein sequence ID" value="MDE4909080.1"/>
    <property type="molecule type" value="Genomic_DNA"/>
</dbReference>
<reference evidence="1" key="1">
    <citation type="submission" date="2022-01" db="EMBL/GenBank/DDBJ databases">
        <title>Draft genome of Methanogenium marinum DSM 15558.</title>
        <authorList>
            <person name="Chen S.-C."/>
            <person name="You Y.-T."/>
        </authorList>
    </citation>
    <scope>NUCLEOTIDE SEQUENCE</scope>
    <source>
        <strain evidence="1">DSM 15558</strain>
    </source>
</reference>
<evidence type="ECO:0000313" key="2">
    <source>
        <dbReference type="Proteomes" id="UP001143747"/>
    </source>
</evidence>
<evidence type="ECO:0000313" key="1">
    <source>
        <dbReference type="EMBL" id="MDE4909080.1"/>
    </source>
</evidence>
<comment type="caution">
    <text evidence="1">The sequence shown here is derived from an EMBL/GenBank/DDBJ whole genome shotgun (WGS) entry which is preliminary data.</text>
</comment>
<organism evidence="1 2">
    <name type="scientific">Methanogenium marinum</name>
    <dbReference type="NCBI Taxonomy" id="348610"/>
    <lineage>
        <taxon>Archaea</taxon>
        <taxon>Methanobacteriati</taxon>
        <taxon>Methanobacteriota</taxon>
        <taxon>Stenosarchaea group</taxon>
        <taxon>Methanomicrobia</taxon>
        <taxon>Methanomicrobiales</taxon>
        <taxon>Methanomicrobiaceae</taxon>
        <taxon>Methanogenium</taxon>
    </lineage>
</organism>
<dbReference type="RefSeq" id="WP_274925684.1">
    <property type="nucleotide sequence ID" value="NZ_JAKELO010000002.1"/>
</dbReference>
<sequence length="261" mass="29125">MNKRRNLPVWSFGGEEPDPDVPILAAWTGRQKGGVCDLLSFKVESSLKDQVGLDRLAYGGMYYGDRICDSIGGVRSGFLREEPWLRSEYLLDDASRAVSLSRKVWAVLPSPLHLKIEDVVFHDREEYEDALCSIYKSLMREMRDAGVYGTIIVGDQFSSLERELLPGRRVFLHSLSGSTRAISKILEVQNTLSLSAHRLSVIPDLINEYEIRALTVIDGTEKDFTGLISYFDPEDLTAGGLSSGGGKKYWDDVSSHAFVLV</sequence>
<gene>
    <name evidence="1" type="ORF">L0665_10715</name>
</gene>
<accession>A0A9Q4KRK6</accession>
<proteinExistence type="predicted"/>
<name>A0A9Q4KRK6_9EURY</name>
<dbReference type="AlphaFoldDB" id="A0A9Q4KRK6"/>
<keyword evidence="2" id="KW-1185">Reference proteome</keyword>